<name>A0A0L6JU88_9FIRM</name>
<dbReference type="Pfam" id="PF10719">
    <property type="entry name" value="ComFB"/>
    <property type="match status" value="1"/>
</dbReference>
<keyword evidence="2" id="KW-1185">Reference proteome</keyword>
<reference evidence="2" key="1">
    <citation type="submission" date="2015-07" db="EMBL/GenBank/DDBJ databases">
        <title>Near-Complete Genome Sequence of the Cellulolytic Bacterium Bacteroides (Pseudobacteroides) cellulosolvens ATCC 35603.</title>
        <authorList>
            <person name="Dassa B."/>
            <person name="Utturkar S.M."/>
            <person name="Klingeman D.M."/>
            <person name="Hurt R.A."/>
            <person name="Keller M."/>
            <person name="Xu J."/>
            <person name="Reddy Y.H.K."/>
            <person name="Borovok I."/>
            <person name="Grinberg I.R."/>
            <person name="Lamed R."/>
            <person name="Zhivin O."/>
            <person name="Bayer E.A."/>
            <person name="Brown S.D."/>
        </authorList>
    </citation>
    <scope>NUCLEOTIDE SEQUENCE [LARGE SCALE GENOMIC DNA]</scope>
    <source>
        <strain evidence="2">DSM 2933</strain>
    </source>
</reference>
<dbReference type="RefSeq" id="WP_242853031.1">
    <property type="nucleotide sequence ID" value="NZ_JQKC01000001.1"/>
</dbReference>
<evidence type="ECO:0000313" key="1">
    <source>
        <dbReference type="EMBL" id="KNY29421.1"/>
    </source>
</evidence>
<protein>
    <submittedName>
        <fullName evidence="1">Late competence development protein ComFB</fullName>
    </submittedName>
</protein>
<organism evidence="1 2">
    <name type="scientific">Pseudobacteroides cellulosolvens ATCC 35603 = DSM 2933</name>
    <dbReference type="NCBI Taxonomy" id="398512"/>
    <lineage>
        <taxon>Bacteria</taxon>
        <taxon>Bacillati</taxon>
        <taxon>Bacillota</taxon>
        <taxon>Clostridia</taxon>
        <taxon>Eubacteriales</taxon>
        <taxon>Oscillospiraceae</taxon>
        <taxon>Pseudobacteroides</taxon>
    </lineage>
</organism>
<gene>
    <name evidence="1" type="ORF">Bccel_4695</name>
</gene>
<dbReference type="EMBL" id="LGTC01000001">
    <property type="protein sequence ID" value="KNY29421.1"/>
    <property type="molecule type" value="Genomic_DNA"/>
</dbReference>
<evidence type="ECO:0000313" key="2">
    <source>
        <dbReference type="Proteomes" id="UP000036923"/>
    </source>
</evidence>
<dbReference type="Proteomes" id="UP000036923">
    <property type="component" value="Unassembled WGS sequence"/>
</dbReference>
<dbReference type="AlphaFoldDB" id="A0A0L6JU88"/>
<comment type="caution">
    <text evidence="1">The sequence shown here is derived from an EMBL/GenBank/DDBJ whole genome shotgun (WGS) entry which is preliminary data.</text>
</comment>
<proteinExistence type="predicted"/>
<dbReference type="eggNOG" id="ENOG5032W04">
    <property type="taxonomic scope" value="Bacteria"/>
</dbReference>
<accession>A0A0L6JU88</accession>
<sequence length="109" mass="12892">MKTVMKNFKDNLYTYAGLENLTENIVLQELYYFVENTQNTRGKGFCDCWICLADVAAIILNDIKPNYCSNFIDKDENSEYFTKLRTEVHERIIKAFEMVKKNPHHEARE</sequence>
<dbReference type="InterPro" id="IPR019657">
    <property type="entry name" value="ComFB"/>
</dbReference>